<comment type="caution">
    <text evidence="2">The sequence shown here is derived from an EMBL/GenBank/DDBJ whole genome shotgun (WGS) entry which is preliminary data.</text>
</comment>
<dbReference type="AlphaFoldDB" id="A0AAV7DU99"/>
<evidence type="ECO:0000256" key="1">
    <source>
        <dbReference type="SAM" id="Coils"/>
    </source>
</evidence>
<dbReference type="Pfam" id="PF05542">
    <property type="entry name" value="DUF760"/>
    <property type="match status" value="2"/>
</dbReference>
<accession>A0AAV7DU99</accession>
<keyword evidence="3" id="KW-1185">Reference proteome</keyword>
<keyword evidence="1" id="KW-0175">Coiled coil</keyword>
<proteinExistence type="predicted"/>
<dbReference type="EMBL" id="JAINDJ010000008">
    <property type="protein sequence ID" value="KAG9440225.1"/>
    <property type="molecule type" value="Genomic_DNA"/>
</dbReference>
<feature type="coiled-coil region" evidence="1">
    <location>
        <begin position="238"/>
        <end position="272"/>
    </location>
</feature>
<protein>
    <recommendedName>
        <fullName evidence="4">MAR-binding filament-like protein 1</fullName>
    </recommendedName>
</protein>
<dbReference type="PANTHER" id="PTHR33598">
    <property type="entry name" value="OS02G0833400 PROTEIN"/>
    <property type="match status" value="1"/>
</dbReference>
<name>A0AAV7DU99_ARIFI</name>
<dbReference type="InterPro" id="IPR008479">
    <property type="entry name" value="DUF760"/>
</dbReference>
<evidence type="ECO:0008006" key="4">
    <source>
        <dbReference type="Google" id="ProtNLM"/>
    </source>
</evidence>
<evidence type="ECO:0000313" key="2">
    <source>
        <dbReference type="EMBL" id="KAG9440225.1"/>
    </source>
</evidence>
<reference evidence="2 3" key="1">
    <citation type="submission" date="2021-07" db="EMBL/GenBank/DDBJ databases">
        <title>The Aristolochia fimbriata genome: insights into angiosperm evolution, floral development and chemical biosynthesis.</title>
        <authorList>
            <person name="Jiao Y."/>
        </authorList>
    </citation>
    <scope>NUCLEOTIDE SEQUENCE [LARGE SCALE GENOMIC DNA]</scope>
    <source>
        <strain evidence="2">IBCAS-2021</strain>
        <tissue evidence="2">Leaf</tissue>
    </source>
</reference>
<dbReference type="Proteomes" id="UP000825729">
    <property type="component" value="Unassembled WGS sequence"/>
</dbReference>
<evidence type="ECO:0000313" key="3">
    <source>
        <dbReference type="Proteomes" id="UP000825729"/>
    </source>
</evidence>
<organism evidence="2 3">
    <name type="scientific">Aristolochia fimbriata</name>
    <name type="common">White veined hardy Dutchman's pipe vine</name>
    <dbReference type="NCBI Taxonomy" id="158543"/>
    <lineage>
        <taxon>Eukaryota</taxon>
        <taxon>Viridiplantae</taxon>
        <taxon>Streptophyta</taxon>
        <taxon>Embryophyta</taxon>
        <taxon>Tracheophyta</taxon>
        <taxon>Spermatophyta</taxon>
        <taxon>Magnoliopsida</taxon>
        <taxon>Magnoliidae</taxon>
        <taxon>Piperales</taxon>
        <taxon>Aristolochiaceae</taxon>
        <taxon>Aristolochia</taxon>
    </lineage>
</organism>
<sequence length="406" mass="45817">MCFEWWRRSHKNREAQAQAGETESGMPTLASLRLLPPPPLLLGRPHLRFVPFPGARPLKLSHDRLCQPLFASAGSFDGLGANRKSNSKESVLSNLIQEIEPLDVSVIQKDVPADTVDAIKRTISGMLGLLPSDHFHVSIEAFWEPLSKLLISSMMTGYTLRNAEYRLCLERNLDIQGMHFEIVKGERAESDDYEVLQKENGIRSNRVESKNLVSEHEKLEDDLLSFDGLSAQGLGKLHSEAQEYIHQLQARLLSAKNELHDLKRKNAALQMQQFVGEEKNDLLDYLRSLEPEKVAELSEPTSAEVQEIVRSVVHGLLATLSPKMHSKAALQSDNPAYATLDIAREDFAELVEDASLHFQPLISVTRDYLARLLFWCMLLGHHLRGLEYRLNLMKLLSLSRGDELES</sequence>
<gene>
    <name evidence="2" type="ORF">H6P81_020390</name>
</gene>
<dbReference type="PANTHER" id="PTHR33598:SF2">
    <property type="entry name" value="MAR-BINDING FILAMENT-LIKE PROTEIN"/>
    <property type="match status" value="1"/>
</dbReference>